<reference evidence="1" key="1">
    <citation type="journal article" date="2014" name="Front. Microbiol.">
        <title>High frequency of phylogenetically diverse reductive dehalogenase-homologous genes in deep subseafloor sedimentary metagenomes.</title>
        <authorList>
            <person name="Kawai M."/>
            <person name="Futagami T."/>
            <person name="Toyoda A."/>
            <person name="Takaki Y."/>
            <person name="Nishi S."/>
            <person name="Hori S."/>
            <person name="Arai W."/>
            <person name="Tsubouchi T."/>
            <person name="Morono Y."/>
            <person name="Uchiyama I."/>
            <person name="Ito T."/>
            <person name="Fujiyama A."/>
            <person name="Inagaki F."/>
            <person name="Takami H."/>
        </authorList>
    </citation>
    <scope>NUCLEOTIDE SEQUENCE</scope>
    <source>
        <strain evidence="1">Expedition CK06-06</strain>
    </source>
</reference>
<dbReference type="EMBL" id="BARS01003953">
    <property type="protein sequence ID" value="GAF70688.1"/>
    <property type="molecule type" value="Genomic_DNA"/>
</dbReference>
<comment type="caution">
    <text evidence="1">The sequence shown here is derived from an EMBL/GenBank/DDBJ whole genome shotgun (WGS) entry which is preliminary data.</text>
</comment>
<name>X0RPH2_9ZZZZ</name>
<dbReference type="Pfam" id="PF21825">
    <property type="entry name" value="crAss001_48"/>
    <property type="match status" value="1"/>
</dbReference>
<organism evidence="1">
    <name type="scientific">marine sediment metagenome</name>
    <dbReference type="NCBI Taxonomy" id="412755"/>
    <lineage>
        <taxon>unclassified sequences</taxon>
        <taxon>metagenomes</taxon>
        <taxon>ecological metagenomes</taxon>
    </lineage>
</organism>
<proteinExistence type="predicted"/>
<dbReference type="AlphaFoldDB" id="X0RPH2"/>
<sequence>MVNSERRPDMEDWKQRVVDEANQLYDRLQKLRGFLDGGPIDELSTDDHKDLTEQQVAMTQYLDILRRRIDKFETGNE</sequence>
<dbReference type="InterPro" id="IPR054052">
    <property type="entry name" value="Y16Q-like"/>
</dbReference>
<protein>
    <submittedName>
        <fullName evidence="1">Uncharacterized protein</fullName>
    </submittedName>
</protein>
<gene>
    <name evidence="1" type="ORF">S01H1_07688</name>
</gene>
<evidence type="ECO:0000313" key="1">
    <source>
        <dbReference type="EMBL" id="GAF70688.1"/>
    </source>
</evidence>
<accession>X0RPH2</accession>